<evidence type="ECO:0000256" key="10">
    <source>
        <dbReference type="PROSITE-ProRule" id="PRU10141"/>
    </source>
</evidence>
<evidence type="ECO:0000256" key="5">
    <source>
        <dbReference type="ARBA" id="ARBA00022741"/>
    </source>
</evidence>
<dbReference type="STRING" id="45357.A0A2V1ARZ5"/>
<feature type="compositionally biased region" description="Polar residues" evidence="11">
    <location>
        <begin position="512"/>
        <end position="530"/>
    </location>
</feature>
<dbReference type="Pfam" id="PF00069">
    <property type="entry name" value="Pkinase"/>
    <property type="match status" value="1"/>
</dbReference>
<evidence type="ECO:0000256" key="7">
    <source>
        <dbReference type="ARBA" id="ARBA00022840"/>
    </source>
</evidence>
<dbReference type="InterPro" id="IPR050629">
    <property type="entry name" value="STE20/SPS1-PAK"/>
</dbReference>
<evidence type="ECO:0000256" key="9">
    <source>
        <dbReference type="ARBA" id="ARBA00048679"/>
    </source>
</evidence>
<dbReference type="PROSITE" id="PS00107">
    <property type="entry name" value="PROTEIN_KINASE_ATP"/>
    <property type="match status" value="1"/>
</dbReference>
<dbReference type="PROSITE" id="PS50011">
    <property type="entry name" value="PROTEIN_KINASE_DOM"/>
    <property type="match status" value="1"/>
</dbReference>
<keyword evidence="6" id="KW-0418">Kinase</keyword>
<evidence type="ECO:0000256" key="8">
    <source>
        <dbReference type="ARBA" id="ARBA00047899"/>
    </source>
</evidence>
<comment type="similarity">
    <text evidence="1">Belongs to the protein kinase superfamily. STE Ser/Thr protein kinase family. STE20 subfamily.</text>
</comment>
<keyword evidence="3" id="KW-0723">Serine/threonine-protein kinase</keyword>
<dbReference type="RefSeq" id="XP_025341444.1">
    <property type="nucleotide sequence ID" value="XM_025485979.1"/>
</dbReference>
<proteinExistence type="inferred from homology"/>
<dbReference type="Proteomes" id="UP000244309">
    <property type="component" value="Unassembled WGS sequence"/>
</dbReference>
<comment type="catalytic activity">
    <reaction evidence="8">
        <text>L-threonyl-[protein] + ATP = O-phospho-L-threonyl-[protein] + ADP + H(+)</text>
        <dbReference type="Rhea" id="RHEA:46608"/>
        <dbReference type="Rhea" id="RHEA-COMP:11060"/>
        <dbReference type="Rhea" id="RHEA-COMP:11605"/>
        <dbReference type="ChEBI" id="CHEBI:15378"/>
        <dbReference type="ChEBI" id="CHEBI:30013"/>
        <dbReference type="ChEBI" id="CHEBI:30616"/>
        <dbReference type="ChEBI" id="CHEBI:61977"/>
        <dbReference type="ChEBI" id="CHEBI:456216"/>
        <dbReference type="EC" id="2.7.11.1"/>
    </reaction>
</comment>
<evidence type="ECO:0000259" key="12">
    <source>
        <dbReference type="PROSITE" id="PS50011"/>
    </source>
</evidence>
<feature type="region of interest" description="Disordered" evidence="11">
    <location>
        <begin position="476"/>
        <end position="495"/>
    </location>
</feature>
<dbReference type="GO" id="GO:0004674">
    <property type="term" value="F:protein serine/threonine kinase activity"/>
    <property type="evidence" value="ECO:0007669"/>
    <property type="project" value="UniProtKB-KW"/>
</dbReference>
<feature type="compositionally biased region" description="Polar residues" evidence="11">
    <location>
        <begin position="355"/>
        <end position="389"/>
    </location>
</feature>
<dbReference type="PANTHER" id="PTHR48012">
    <property type="entry name" value="STERILE20-LIKE KINASE, ISOFORM B-RELATED"/>
    <property type="match status" value="1"/>
</dbReference>
<dbReference type="InterPro" id="IPR017441">
    <property type="entry name" value="Protein_kinase_ATP_BS"/>
</dbReference>
<feature type="region of interest" description="Disordered" evidence="11">
    <location>
        <begin position="504"/>
        <end position="659"/>
    </location>
</feature>
<dbReference type="InterPro" id="IPR000719">
    <property type="entry name" value="Prot_kinase_dom"/>
</dbReference>
<dbReference type="InterPro" id="IPR008271">
    <property type="entry name" value="Ser/Thr_kinase_AS"/>
</dbReference>
<dbReference type="SMART" id="SM00220">
    <property type="entry name" value="S_TKc"/>
    <property type="match status" value="1"/>
</dbReference>
<evidence type="ECO:0000256" key="1">
    <source>
        <dbReference type="ARBA" id="ARBA00008874"/>
    </source>
</evidence>
<feature type="binding site" evidence="10">
    <location>
        <position position="36"/>
    </location>
    <ligand>
        <name>ATP</name>
        <dbReference type="ChEBI" id="CHEBI:30616"/>
    </ligand>
</feature>
<feature type="compositionally biased region" description="Basic and acidic residues" evidence="11">
    <location>
        <begin position="558"/>
        <end position="568"/>
    </location>
</feature>
<sequence>MSSIESYKRTEVIGQGKFGVVYKGYNVKTKKVVAIKVLELDTQYDEVVDVQQEIQFLADLKNAPNVTHYYGSFLSDTKLWIIMDYCAGGSVRTLLKAGVFEEKYIAVIVRETLLALSAVHKLGVIHRDLKAANILITNEGNVQVCDFGVAAQLSANSLKRTTMAGTPFWMAPEVIREGDQYNVKADIWSLGITIYEIATGNPPYSDKTSNWAMTMIAKSTPPRLEGREYPQALKECIALCLDENPDERPSADELTKCKLVKSYKSMPTSILKELVSRYLLWRDKNSRRDSVFYNLGADAENGDETSNDNQLQVKWDFDSLSSKEYIMDNDIHMSEVEQHFPYLKDDDEDQHHDYTLTSQPTHHASTLHPNSKFSSASNNNTIAQKQHSTGARAPSGKSSTDRSSNRHPPASPSNNVPKSLRSLFEDDNDAESASDNIFEDPRLPALSSVKESHRTESPTIEIPDMDSLAMISSVNKEAAASNHASQNGSRLGHKQMSHDALPMLNKPPALVHSQSASAALEPRNSSPSTTRPRKKTISTTHGPSSAFQHAPMSPLSQTHHDSVKRHETPSPVAPPIGAHGEHGPTLSPSKSMRALHASGNPMLQPINFKMNGEKSAQGSSSKEVSGNAPQSSTSSISGPTHAPGPANPVKSKREKPSLRIQMPVPNSSVNLMSALTSEDAEKKGILNNANMAHINSENINQFGINPALVGNVASMTPVTEKDTQLGEPLDVKELQQRQQSTVQKKLTAISGPKTAPISSSNSGGNYFVPRATPAQTLTTGTTSISASTTPLSAKQPSRFPQIPAINNDLFSDSTPKSKLSGELESILKLFSQGLDALENSLQEKRSST</sequence>
<protein>
    <recommendedName>
        <fullName evidence="2">non-specific serine/threonine protein kinase</fullName>
        <ecNumber evidence="2">2.7.11.1</ecNumber>
    </recommendedName>
</protein>
<keyword evidence="14" id="KW-1185">Reference proteome</keyword>
<organism evidence="13 14">
    <name type="scientific">Candidozyma haemuli</name>
    <dbReference type="NCBI Taxonomy" id="45357"/>
    <lineage>
        <taxon>Eukaryota</taxon>
        <taxon>Fungi</taxon>
        <taxon>Dikarya</taxon>
        <taxon>Ascomycota</taxon>
        <taxon>Saccharomycotina</taxon>
        <taxon>Pichiomycetes</taxon>
        <taxon>Metschnikowiaceae</taxon>
        <taxon>Candidozyma</taxon>
    </lineage>
</organism>
<dbReference type="OrthoDB" id="248923at2759"/>
<feature type="compositionally biased region" description="Polar residues" evidence="11">
    <location>
        <begin position="537"/>
        <end position="547"/>
    </location>
</feature>
<keyword evidence="4" id="KW-0808">Transferase</keyword>
<evidence type="ECO:0000256" key="3">
    <source>
        <dbReference type="ARBA" id="ARBA00022527"/>
    </source>
</evidence>
<dbReference type="InterPro" id="IPR011009">
    <property type="entry name" value="Kinase-like_dom_sf"/>
</dbReference>
<dbReference type="VEuPathDB" id="FungiDB:CXQ85_002296"/>
<name>A0A2V1ARZ5_9ASCO</name>
<evidence type="ECO:0000256" key="6">
    <source>
        <dbReference type="ARBA" id="ARBA00022777"/>
    </source>
</evidence>
<feature type="compositionally biased region" description="Polar residues" evidence="11">
    <location>
        <begin position="614"/>
        <end position="638"/>
    </location>
</feature>
<evidence type="ECO:0000256" key="11">
    <source>
        <dbReference type="SAM" id="MobiDB-lite"/>
    </source>
</evidence>
<dbReference type="GeneID" id="37007627"/>
<reference evidence="13 14" key="1">
    <citation type="submission" date="2017-12" db="EMBL/GenBank/DDBJ databases">
        <title>Genome Sequence of a Multidrug-Resistant Candida haemulonii Isolate from a Patient with Chronic Leg Ulcers in Israel.</title>
        <authorList>
            <person name="Chow N.A."/>
            <person name="Gade L."/>
            <person name="Batra D."/>
            <person name="Rowe L.A."/>
            <person name="Ben-Ami R."/>
            <person name="Loparev V.N."/>
            <person name="Litvintseva A.P."/>
        </authorList>
    </citation>
    <scope>NUCLEOTIDE SEQUENCE [LARGE SCALE GENOMIC DNA]</scope>
    <source>
        <strain evidence="13 14">B11899</strain>
    </source>
</reference>
<dbReference type="PANTHER" id="PTHR48012:SF10">
    <property type="entry name" value="FI20177P1"/>
    <property type="match status" value="1"/>
</dbReference>
<dbReference type="GO" id="GO:0005524">
    <property type="term" value="F:ATP binding"/>
    <property type="evidence" value="ECO:0007669"/>
    <property type="project" value="UniProtKB-UniRule"/>
</dbReference>
<dbReference type="Gene3D" id="1.10.510.10">
    <property type="entry name" value="Transferase(Phosphotransferase) domain 1"/>
    <property type="match status" value="1"/>
</dbReference>
<feature type="region of interest" description="Disordered" evidence="11">
    <location>
        <begin position="780"/>
        <end position="817"/>
    </location>
</feature>
<evidence type="ECO:0000313" key="13">
    <source>
        <dbReference type="EMBL" id="PVH20504.1"/>
    </source>
</evidence>
<comment type="caution">
    <text evidence="13">The sequence shown here is derived from an EMBL/GenBank/DDBJ whole genome shotgun (WGS) entry which is preliminary data.</text>
</comment>
<keyword evidence="5 10" id="KW-0547">Nucleotide-binding</keyword>
<feature type="compositionally biased region" description="Low complexity" evidence="11">
    <location>
        <begin position="780"/>
        <end position="789"/>
    </location>
</feature>
<feature type="region of interest" description="Disordered" evidence="11">
    <location>
        <begin position="345"/>
        <end position="460"/>
    </location>
</feature>
<dbReference type="EMBL" id="PKFO01000003">
    <property type="protein sequence ID" value="PVH20504.1"/>
    <property type="molecule type" value="Genomic_DNA"/>
</dbReference>
<dbReference type="AlphaFoldDB" id="A0A2V1ARZ5"/>
<evidence type="ECO:0000313" key="14">
    <source>
        <dbReference type="Proteomes" id="UP000244309"/>
    </source>
</evidence>
<gene>
    <name evidence="13" type="ORF">CXQ85_002296</name>
</gene>
<feature type="compositionally biased region" description="Basic and acidic residues" evidence="11">
    <location>
        <begin position="345"/>
        <end position="354"/>
    </location>
</feature>
<dbReference type="FunFam" id="1.10.510.10:FF:000499">
    <property type="entry name" value="Serine/threonine-protein kinase KIC1"/>
    <property type="match status" value="1"/>
</dbReference>
<feature type="domain" description="Protein kinase" evidence="12">
    <location>
        <begin position="7"/>
        <end position="260"/>
    </location>
</feature>
<comment type="catalytic activity">
    <reaction evidence="9">
        <text>L-seryl-[protein] + ATP = O-phospho-L-seryl-[protein] + ADP + H(+)</text>
        <dbReference type="Rhea" id="RHEA:17989"/>
        <dbReference type="Rhea" id="RHEA-COMP:9863"/>
        <dbReference type="Rhea" id="RHEA-COMP:11604"/>
        <dbReference type="ChEBI" id="CHEBI:15378"/>
        <dbReference type="ChEBI" id="CHEBI:29999"/>
        <dbReference type="ChEBI" id="CHEBI:30616"/>
        <dbReference type="ChEBI" id="CHEBI:83421"/>
        <dbReference type="ChEBI" id="CHEBI:456216"/>
        <dbReference type="EC" id="2.7.11.1"/>
    </reaction>
</comment>
<evidence type="ECO:0000256" key="4">
    <source>
        <dbReference type="ARBA" id="ARBA00022679"/>
    </source>
</evidence>
<dbReference type="GO" id="GO:0005737">
    <property type="term" value="C:cytoplasm"/>
    <property type="evidence" value="ECO:0007669"/>
    <property type="project" value="TreeGrafter"/>
</dbReference>
<dbReference type="PROSITE" id="PS00108">
    <property type="entry name" value="PROTEIN_KINASE_ST"/>
    <property type="match status" value="1"/>
</dbReference>
<dbReference type="EC" id="2.7.11.1" evidence="2"/>
<keyword evidence="7 10" id="KW-0067">ATP-binding</keyword>
<dbReference type="GO" id="GO:0030447">
    <property type="term" value="P:filamentous growth"/>
    <property type="evidence" value="ECO:0007669"/>
    <property type="project" value="UniProtKB-ARBA"/>
</dbReference>
<evidence type="ECO:0000256" key="2">
    <source>
        <dbReference type="ARBA" id="ARBA00012513"/>
    </source>
</evidence>
<accession>A0A2V1ARZ5</accession>
<dbReference type="SUPFAM" id="SSF56112">
    <property type="entry name" value="Protein kinase-like (PK-like)"/>
    <property type="match status" value="1"/>
</dbReference>
<feature type="compositionally biased region" description="Polar residues" evidence="11">
    <location>
        <begin position="808"/>
        <end position="817"/>
    </location>
</feature>